<dbReference type="GO" id="GO:0009425">
    <property type="term" value="C:bacterial-type flagellum basal body"/>
    <property type="evidence" value="ECO:0007669"/>
    <property type="project" value="InterPro"/>
</dbReference>
<dbReference type="GO" id="GO:0005886">
    <property type="term" value="C:plasma membrane"/>
    <property type="evidence" value="ECO:0007669"/>
    <property type="project" value="UniProtKB-SubCell"/>
</dbReference>
<keyword evidence="5 10" id="KW-0145">Chemotaxis</keyword>
<dbReference type="InterPro" id="IPR005503">
    <property type="entry name" value="FliL"/>
</dbReference>
<evidence type="ECO:0000256" key="5">
    <source>
        <dbReference type="ARBA" id="ARBA00022500"/>
    </source>
</evidence>
<dbReference type="EMBL" id="NHNI01000001">
    <property type="protein sequence ID" value="OZY85866.1"/>
    <property type="molecule type" value="Genomic_DNA"/>
</dbReference>
<evidence type="ECO:0000256" key="4">
    <source>
        <dbReference type="ARBA" id="ARBA00022475"/>
    </source>
</evidence>
<comment type="similarity">
    <text evidence="3 10">Belongs to the FliL family.</text>
</comment>
<keyword evidence="10" id="KW-0997">Cell inner membrane</keyword>
<dbReference type="GO" id="GO:0006935">
    <property type="term" value="P:chemotaxis"/>
    <property type="evidence" value="ECO:0007669"/>
    <property type="project" value="UniProtKB-KW"/>
</dbReference>
<keyword evidence="11" id="KW-0969">Cilium</keyword>
<dbReference type="AlphaFoldDB" id="A0A266Q8B4"/>
<protein>
    <recommendedName>
        <fullName evidence="10">Flagellar protein FliL</fullName>
    </recommendedName>
</protein>
<keyword evidence="7 10" id="KW-0283">Flagellar rotation</keyword>
<organism evidence="11 12">
    <name type="scientific">Cellvibrio mixtus</name>
    <dbReference type="NCBI Taxonomy" id="39650"/>
    <lineage>
        <taxon>Bacteria</taxon>
        <taxon>Pseudomonadati</taxon>
        <taxon>Pseudomonadota</taxon>
        <taxon>Gammaproteobacteria</taxon>
        <taxon>Cellvibrionales</taxon>
        <taxon>Cellvibrionaceae</taxon>
        <taxon>Cellvibrio</taxon>
    </lineage>
</organism>
<evidence type="ECO:0000256" key="6">
    <source>
        <dbReference type="ARBA" id="ARBA00022692"/>
    </source>
</evidence>
<proteinExistence type="inferred from homology"/>
<comment type="subcellular location">
    <subcellularLocation>
        <location evidence="10">Cell inner membrane</location>
    </subcellularLocation>
    <subcellularLocation>
        <location evidence="2">Cell membrane</location>
        <topology evidence="2">Single-pass membrane protein</topology>
    </subcellularLocation>
</comment>
<evidence type="ECO:0000313" key="11">
    <source>
        <dbReference type="EMBL" id="OZY85866.1"/>
    </source>
</evidence>
<keyword evidence="4" id="KW-1003">Cell membrane</keyword>
<reference evidence="12" key="1">
    <citation type="submission" date="2017-05" db="EMBL/GenBank/DDBJ databases">
        <authorList>
            <person name="Barney B.M."/>
        </authorList>
    </citation>
    <scope>NUCLEOTIDE SEQUENCE [LARGE SCALE GENOMIC DNA]</scope>
    <source>
        <strain evidence="12">PSBB022</strain>
    </source>
</reference>
<evidence type="ECO:0000256" key="1">
    <source>
        <dbReference type="ARBA" id="ARBA00002254"/>
    </source>
</evidence>
<evidence type="ECO:0000256" key="2">
    <source>
        <dbReference type="ARBA" id="ARBA00004162"/>
    </source>
</evidence>
<comment type="function">
    <text evidence="1 10">Controls the rotational direction of flagella during chemotaxis.</text>
</comment>
<evidence type="ECO:0000256" key="3">
    <source>
        <dbReference type="ARBA" id="ARBA00008281"/>
    </source>
</evidence>
<keyword evidence="11" id="KW-0282">Flagellum</keyword>
<dbReference type="RefSeq" id="WP_094983680.1">
    <property type="nucleotide sequence ID" value="NZ_NHNI01000001.1"/>
</dbReference>
<keyword evidence="8" id="KW-1133">Transmembrane helix</keyword>
<gene>
    <name evidence="11" type="ORF">CBP51_02160</name>
</gene>
<accession>A0A266Q8B4</accession>
<dbReference type="Pfam" id="PF03748">
    <property type="entry name" value="FliL"/>
    <property type="match status" value="1"/>
</dbReference>
<keyword evidence="11" id="KW-0966">Cell projection</keyword>
<evidence type="ECO:0000256" key="7">
    <source>
        <dbReference type="ARBA" id="ARBA00022779"/>
    </source>
</evidence>
<evidence type="ECO:0000256" key="9">
    <source>
        <dbReference type="ARBA" id="ARBA00023136"/>
    </source>
</evidence>
<evidence type="ECO:0000256" key="8">
    <source>
        <dbReference type="ARBA" id="ARBA00022989"/>
    </source>
</evidence>
<keyword evidence="6" id="KW-0812">Transmembrane</keyword>
<name>A0A266Q8B4_9GAMM</name>
<sequence>MLMQRIILAVLVVNTLVVAATAYINFSLLNQQQTLAAPSTTEDPTSTPAPAKKSVKAEEYKFFAIEKIIISLPGEGREHYFVLDLVLQANTDTDEKKLQQIDPMVRNSVVAHLSSMTVNELRALSITDLQTRLEEAVSADFSSRHVVQPFAHVLVSKLVVQ</sequence>
<comment type="caution">
    <text evidence="11">The sequence shown here is derived from an EMBL/GenBank/DDBJ whole genome shotgun (WGS) entry which is preliminary data.</text>
</comment>
<evidence type="ECO:0000313" key="12">
    <source>
        <dbReference type="Proteomes" id="UP000216101"/>
    </source>
</evidence>
<dbReference type="GO" id="GO:0071973">
    <property type="term" value="P:bacterial-type flagellum-dependent cell motility"/>
    <property type="evidence" value="ECO:0007669"/>
    <property type="project" value="InterPro"/>
</dbReference>
<dbReference type="Proteomes" id="UP000216101">
    <property type="component" value="Unassembled WGS sequence"/>
</dbReference>
<keyword evidence="9 10" id="KW-0472">Membrane</keyword>
<evidence type="ECO:0000256" key="10">
    <source>
        <dbReference type="RuleBase" id="RU364125"/>
    </source>
</evidence>
<keyword evidence="12" id="KW-1185">Reference proteome</keyword>